<protein>
    <recommendedName>
        <fullName evidence="5">Bromodomain associated domain-containing protein</fullName>
    </recommendedName>
</protein>
<dbReference type="KEGG" id="tve:TRV_02198"/>
<dbReference type="GO" id="GO:0005634">
    <property type="term" value="C:nucleus"/>
    <property type="evidence" value="ECO:0007669"/>
    <property type="project" value="UniProtKB-SubCell"/>
</dbReference>
<keyword evidence="3" id="KW-0804">Transcription</keyword>
<evidence type="ECO:0000256" key="3">
    <source>
        <dbReference type="ARBA" id="ARBA00023163"/>
    </source>
</evidence>
<evidence type="ECO:0000256" key="2">
    <source>
        <dbReference type="ARBA" id="ARBA00023015"/>
    </source>
</evidence>
<dbReference type="GeneID" id="9582237"/>
<dbReference type="EMBL" id="ACYE01000117">
    <property type="protein sequence ID" value="EFE43071.1"/>
    <property type="molecule type" value="Genomic_DNA"/>
</dbReference>
<evidence type="ECO:0000259" key="5">
    <source>
        <dbReference type="SMART" id="SM00576"/>
    </source>
</evidence>
<dbReference type="GO" id="GO:0046982">
    <property type="term" value="F:protein heterodimerization activity"/>
    <property type="evidence" value="ECO:0007669"/>
    <property type="project" value="InterPro"/>
</dbReference>
<proteinExistence type="predicted"/>
<evidence type="ECO:0000256" key="4">
    <source>
        <dbReference type="ARBA" id="ARBA00023242"/>
    </source>
</evidence>
<name>D4D528_TRIVH</name>
<sequence length="237" mass="26024">MSTPDLHISLLRPPVIQILRAAGFHSTRPAVVDTLTDLAGRYLLFLASSTAQHAINSHAVCPTPTLDDILMALQDVGALRPQMSRLEEDHRGEEDMRALEAFLAWFSGPMNTEIRRVCGFIAGEGEVVDEDSLEKEDYLTALKKKHSKTGEESRFQGTVLGKDAKERPVIIEGGAESIKAWRAQVKSREQSSEPSSTISSISSNISVPDAMDIWTPVTCDAWSNTPPHSTVCSQMKH</sequence>
<gene>
    <name evidence="6" type="ORF">TRV_02198</name>
</gene>
<evidence type="ECO:0000256" key="1">
    <source>
        <dbReference type="ARBA" id="ARBA00004123"/>
    </source>
</evidence>
<dbReference type="Pfam" id="PF07524">
    <property type="entry name" value="Bromo_TP"/>
    <property type="match status" value="1"/>
</dbReference>
<dbReference type="Proteomes" id="UP000008383">
    <property type="component" value="Unassembled WGS sequence"/>
</dbReference>
<organism evidence="6 7">
    <name type="scientific">Trichophyton verrucosum (strain HKI 0517)</name>
    <dbReference type="NCBI Taxonomy" id="663202"/>
    <lineage>
        <taxon>Eukaryota</taxon>
        <taxon>Fungi</taxon>
        <taxon>Dikarya</taxon>
        <taxon>Ascomycota</taxon>
        <taxon>Pezizomycotina</taxon>
        <taxon>Eurotiomycetes</taxon>
        <taxon>Eurotiomycetidae</taxon>
        <taxon>Onygenales</taxon>
        <taxon>Arthrodermataceae</taxon>
        <taxon>Trichophyton</taxon>
    </lineage>
</organism>
<keyword evidence="7" id="KW-1185">Reference proteome</keyword>
<evidence type="ECO:0000313" key="6">
    <source>
        <dbReference type="EMBL" id="EFE43071.1"/>
    </source>
</evidence>
<dbReference type="InterPro" id="IPR009072">
    <property type="entry name" value="Histone-fold"/>
</dbReference>
<comment type="subcellular location">
    <subcellularLocation>
        <location evidence="1">Nucleus</location>
    </subcellularLocation>
</comment>
<dbReference type="AlphaFoldDB" id="D4D528"/>
<dbReference type="RefSeq" id="XP_003023689.1">
    <property type="nucleotide sequence ID" value="XM_003023643.1"/>
</dbReference>
<dbReference type="InterPro" id="IPR006565">
    <property type="entry name" value="BTP"/>
</dbReference>
<evidence type="ECO:0000313" key="7">
    <source>
        <dbReference type="Proteomes" id="UP000008383"/>
    </source>
</evidence>
<accession>D4D528</accession>
<reference evidence="7" key="1">
    <citation type="journal article" date="2011" name="Genome Biol.">
        <title>Comparative and functional genomics provide insights into the pathogenicity of dermatophytic fungi.</title>
        <authorList>
            <person name="Burmester A."/>
            <person name="Shelest E."/>
            <person name="Gloeckner G."/>
            <person name="Heddergott C."/>
            <person name="Schindler S."/>
            <person name="Staib P."/>
            <person name="Heidel A."/>
            <person name="Felder M."/>
            <person name="Petzold A."/>
            <person name="Szafranski K."/>
            <person name="Feuermann M."/>
            <person name="Pedruzzi I."/>
            <person name="Priebe S."/>
            <person name="Groth M."/>
            <person name="Winkler R."/>
            <person name="Li W."/>
            <person name="Kniemeyer O."/>
            <person name="Schroeckh V."/>
            <person name="Hertweck C."/>
            <person name="Hube B."/>
            <person name="White T.C."/>
            <person name="Platzer M."/>
            <person name="Guthke R."/>
            <person name="Heitman J."/>
            <person name="Woestemeyer J."/>
            <person name="Zipfel P.F."/>
            <person name="Monod M."/>
            <person name="Brakhage A.A."/>
        </authorList>
    </citation>
    <scope>NUCLEOTIDE SEQUENCE [LARGE SCALE GENOMIC DNA]</scope>
    <source>
        <strain evidence="7">HKI 0517</strain>
    </source>
</reference>
<dbReference type="CDD" id="cd00076">
    <property type="entry name" value="HFD_SF"/>
    <property type="match status" value="1"/>
</dbReference>
<dbReference type="HOGENOM" id="CLU_064111_0_0_1"/>
<dbReference type="Gene3D" id="1.10.20.10">
    <property type="entry name" value="Histone, subunit A"/>
    <property type="match status" value="1"/>
</dbReference>
<comment type="caution">
    <text evidence="6">The sequence shown here is derived from an EMBL/GenBank/DDBJ whole genome shotgun (WGS) entry which is preliminary data.</text>
</comment>
<keyword evidence="4" id="KW-0539">Nucleus</keyword>
<dbReference type="SMART" id="SM00576">
    <property type="entry name" value="BTP"/>
    <property type="match status" value="1"/>
</dbReference>
<feature type="domain" description="Bromodomain associated" evidence="5">
    <location>
        <begin position="4"/>
        <end position="82"/>
    </location>
</feature>
<dbReference type="OrthoDB" id="5402929at2759"/>
<keyword evidence="2" id="KW-0805">Transcription regulation</keyword>